<evidence type="ECO:0000256" key="3">
    <source>
        <dbReference type="ARBA" id="ARBA00022475"/>
    </source>
</evidence>
<keyword evidence="2" id="KW-0813">Transport</keyword>
<dbReference type="PANTHER" id="PTHR10110:SF86">
    <property type="entry name" value="SODIUM_HYDROGEN EXCHANGER 7"/>
    <property type="match status" value="1"/>
</dbReference>
<dbReference type="PROSITE" id="PS50042">
    <property type="entry name" value="CNMP_BINDING_3"/>
    <property type="match status" value="1"/>
</dbReference>
<feature type="transmembrane region" description="Helical" evidence="11">
    <location>
        <begin position="421"/>
        <end position="440"/>
    </location>
</feature>
<evidence type="ECO:0000256" key="5">
    <source>
        <dbReference type="ARBA" id="ARBA00022989"/>
    </source>
</evidence>
<dbReference type="InterPro" id="IPR018422">
    <property type="entry name" value="Cation/H_exchanger_CPA1"/>
</dbReference>
<evidence type="ECO:0000313" key="13">
    <source>
        <dbReference type="EMBL" id="SNB68757.1"/>
    </source>
</evidence>
<feature type="transmembrane region" description="Helical" evidence="11">
    <location>
        <begin position="118"/>
        <end position="144"/>
    </location>
</feature>
<dbReference type="InterPro" id="IPR006153">
    <property type="entry name" value="Cation/H_exchanger_TM"/>
</dbReference>
<dbReference type="GO" id="GO:0005886">
    <property type="term" value="C:plasma membrane"/>
    <property type="evidence" value="ECO:0007669"/>
    <property type="project" value="UniProtKB-SubCell"/>
</dbReference>
<accession>A0A212R981</accession>
<feature type="transmembrane region" description="Helical" evidence="11">
    <location>
        <begin position="452"/>
        <end position="476"/>
    </location>
</feature>
<evidence type="ECO:0000256" key="10">
    <source>
        <dbReference type="SAM" id="MobiDB-lite"/>
    </source>
</evidence>
<keyword evidence="3" id="KW-1003">Cell membrane</keyword>
<keyword evidence="6" id="KW-0915">Sodium</keyword>
<evidence type="ECO:0000256" key="7">
    <source>
        <dbReference type="ARBA" id="ARBA00023065"/>
    </source>
</evidence>
<keyword evidence="4 11" id="KW-0812">Transmembrane</keyword>
<dbReference type="PANTHER" id="PTHR10110">
    <property type="entry name" value="SODIUM/HYDROGEN EXCHANGER"/>
    <property type="match status" value="1"/>
</dbReference>
<keyword evidence="8 11" id="KW-0472">Membrane</keyword>
<dbReference type="CDD" id="cd00038">
    <property type="entry name" value="CAP_ED"/>
    <property type="match status" value="1"/>
</dbReference>
<comment type="subcellular location">
    <subcellularLocation>
        <location evidence="1">Cell membrane</location>
        <topology evidence="1">Multi-pass membrane protein</topology>
    </subcellularLocation>
</comment>
<dbReference type="SUPFAM" id="SSF51206">
    <property type="entry name" value="cAMP-binding domain-like"/>
    <property type="match status" value="1"/>
</dbReference>
<feature type="transmembrane region" description="Helical" evidence="11">
    <location>
        <begin position="156"/>
        <end position="182"/>
    </location>
</feature>
<dbReference type="GO" id="GO:0051453">
    <property type="term" value="P:regulation of intracellular pH"/>
    <property type="evidence" value="ECO:0007669"/>
    <property type="project" value="TreeGrafter"/>
</dbReference>
<dbReference type="GO" id="GO:0015386">
    <property type="term" value="F:potassium:proton antiporter activity"/>
    <property type="evidence" value="ECO:0007669"/>
    <property type="project" value="TreeGrafter"/>
</dbReference>
<evidence type="ECO:0000256" key="8">
    <source>
        <dbReference type="ARBA" id="ARBA00023136"/>
    </source>
</evidence>
<dbReference type="InterPro" id="IPR000595">
    <property type="entry name" value="cNMP-bd_dom"/>
</dbReference>
<feature type="transmembrane region" description="Helical" evidence="11">
    <location>
        <begin position="88"/>
        <end position="106"/>
    </location>
</feature>
<feature type="transmembrane region" description="Helical" evidence="11">
    <location>
        <begin position="300"/>
        <end position="328"/>
    </location>
</feature>
<reference evidence="13 14" key="1">
    <citation type="submission" date="2017-06" db="EMBL/GenBank/DDBJ databases">
        <authorList>
            <person name="Kim H.J."/>
            <person name="Triplett B.A."/>
        </authorList>
    </citation>
    <scope>NUCLEOTIDE SEQUENCE [LARGE SCALE GENOMIC DNA]</scope>
    <source>
        <strain evidence="13 14">B29T1</strain>
    </source>
</reference>
<keyword evidence="7" id="KW-0406">Ion transport</keyword>
<dbReference type="GO" id="GO:0098719">
    <property type="term" value="P:sodium ion import across plasma membrane"/>
    <property type="evidence" value="ECO:0007669"/>
    <property type="project" value="TreeGrafter"/>
</dbReference>
<dbReference type="GO" id="GO:0015385">
    <property type="term" value="F:sodium:proton antiporter activity"/>
    <property type="evidence" value="ECO:0007669"/>
    <property type="project" value="InterPro"/>
</dbReference>
<dbReference type="Pfam" id="PF00999">
    <property type="entry name" value="Na_H_Exchanger"/>
    <property type="match status" value="1"/>
</dbReference>
<dbReference type="InterPro" id="IPR014710">
    <property type="entry name" value="RmlC-like_jellyroll"/>
</dbReference>
<feature type="region of interest" description="Disordered" evidence="10">
    <location>
        <begin position="880"/>
        <end position="916"/>
    </location>
</feature>
<feature type="transmembrane region" description="Helical" evidence="11">
    <location>
        <begin position="60"/>
        <end position="81"/>
    </location>
</feature>
<dbReference type="SMART" id="SM00100">
    <property type="entry name" value="cNMP"/>
    <property type="match status" value="1"/>
</dbReference>
<feature type="transmembrane region" description="Helical" evidence="11">
    <location>
        <begin position="380"/>
        <end position="401"/>
    </location>
</feature>
<gene>
    <name evidence="13" type="ORF">SAMN07250955_106237</name>
</gene>
<evidence type="ECO:0000259" key="12">
    <source>
        <dbReference type="PROSITE" id="PS50042"/>
    </source>
</evidence>
<evidence type="ECO:0000256" key="9">
    <source>
        <dbReference type="ARBA" id="ARBA00023201"/>
    </source>
</evidence>
<proteinExistence type="predicted"/>
<dbReference type="EMBL" id="FYEH01000006">
    <property type="protein sequence ID" value="SNB68757.1"/>
    <property type="molecule type" value="Genomic_DNA"/>
</dbReference>
<dbReference type="Pfam" id="PF00027">
    <property type="entry name" value="cNMP_binding"/>
    <property type="match status" value="1"/>
</dbReference>
<dbReference type="Gene3D" id="6.10.140.1330">
    <property type="match status" value="1"/>
</dbReference>
<protein>
    <submittedName>
        <fullName evidence="13">Sodium/proton antiporter, CPA1 family</fullName>
    </submittedName>
</protein>
<dbReference type="Proteomes" id="UP000197065">
    <property type="component" value="Unassembled WGS sequence"/>
</dbReference>
<feature type="domain" description="Cyclic nucleotide-binding" evidence="12">
    <location>
        <begin position="767"/>
        <end position="881"/>
    </location>
</feature>
<evidence type="ECO:0000256" key="2">
    <source>
        <dbReference type="ARBA" id="ARBA00022448"/>
    </source>
</evidence>
<feature type="transmembrane region" description="Helical" evidence="11">
    <location>
        <begin position="348"/>
        <end position="368"/>
    </location>
</feature>
<dbReference type="InterPro" id="IPR018490">
    <property type="entry name" value="cNMP-bd_dom_sf"/>
</dbReference>
<evidence type="ECO:0000256" key="6">
    <source>
        <dbReference type="ARBA" id="ARBA00023053"/>
    </source>
</evidence>
<name>A0A212R981_9PROT</name>
<evidence type="ECO:0000256" key="1">
    <source>
        <dbReference type="ARBA" id="ARBA00004651"/>
    </source>
</evidence>
<evidence type="ECO:0000256" key="4">
    <source>
        <dbReference type="ARBA" id="ARBA00022692"/>
    </source>
</evidence>
<evidence type="ECO:0000256" key="11">
    <source>
        <dbReference type="SAM" id="Phobius"/>
    </source>
</evidence>
<sequence length="916" mass="100684">MAGGSVKRLYHLARLRGRGLTLSRLFRKVLSSKIRSCESAPRFLFALTPVFWDRLDMTSIAALVLGIGGLLALIAVLPLAATRLRLPYSVLLAVVGSLLGAAIGVAEGLSTHGIDAPLIAFLQLLGTIPITAEIFLWIFLPLLLFETALNLDGRDLLDDLAAILVLAVVAVVLCTVIAGFSLYYTTTFGIITCLLVASIIATTDPAAVISIFREVGAPRRLASLVEGESLLNDAAAIALFSALLATLLGPDDTPNVWAMIEAFLREFLGGAVLGLIFGRIAATLVSRVDQGGPAEVTASLALAYLTYAIADFNFHVSGVVAVVMAGLVFGTVGRTRIGAKEWHTVTTIWSQLGFWSSSLIFILGSMLVPRTLASATWSDMLALGVLLVAAIVARLMALFGILPVVNRLAGATFVDNRTKLVIVWGGLRGAVTLALALAVSENRAVPEDIRHFVSVLATGFVLFTLLVQATTLRGLISWLRLDELSPVEKMLRLRALDLARVEVKDRLSAAAINNGLDPDVLKGIEPVLIPSADLEELKIEPGEDLRRQQNITALATVTGREMQLYIEEMARRMVSRVSGRQALRNASLLFDQVKARGFAGYRNGVKRIDRFDRGTRFAAFLQRRFGIQGPLARRLSIRVEMFLIKRRIIEELLGFTNGRIKALFGERTAELIDKVLEARFEQIDRNLDALRLQYPRHWDAALKQYLGRIATRLEYDRYQRMYEEGLLSPQLLHSLISSLRERRRRLERVPKLDLGLDVVALMRDVPLFAGLPDERLRDLRRLLRPRLALPDEIIMRQGEYGDTMVFVASGALEVGVGDSPVRLGTGDFVGELSLIQRRPRVATVRALGYCQLLELNRDAFRTFLKRHPDLMREVRKTAEARLRGRQDNGDGSSAEGELAATDLDDEADKESVAPAE</sequence>
<keyword evidence="14" id="KW-1185">Reference proteome</keyword>
<dbReference type="Gene3D" id="2.60.120.10">
    <property type="entry name" value="Jelly Rolls"/>
    <property type="match status" value="1"/>
</dbReference>
<organism evidence="13 14">
    <name type="scientific">Arboricoccus pini</name>
    <dbReference type="NCBI Taxonomy" id="1963835"/>
    <lineage>
        <taxon>Bacteria</taxon>
        <taxon>Pseudomonadati</taxon>
        <taxon>Pseudomonadota</taxon>
        <taxon>Alphaproteobacteria</taxon>
        <taxon>Geminicoccales</taxon>
        <taxon>Geminicoccaceae</taxon>
        <taxon>Arboricoccus</taxon>
    </lineage>
</organism>
<feature type="transmembrane region" description="Helical" evidence="11">
    <location>
        <begin position="188"/>
        <end position="209"/>
    </location>
</feature>
<dbReference type="AlphaFoldDB" id="A0A212R981"/>
<keyword evidence="5 11" id="KW-1133">Transmembrane helix</keyword>
<evidence type="ECO:0000313" key="14">
    <source>
        <dbReference type="Proteomes" id="UP000197065"/>
    </source>
</evidence>
<keyword evidence="9" id="KW-0739">Sodium transport</keyword>